<dbReference type="Gene3D" id="3.10.129.10">
    <property type="entry name" value="Hotdog Thioesterase"/>
    <property type="match status" value="1"/>
</dbReference>
<gene>
    <name evidence="2" type="ORF">JOC95_001172</name>
</gene>
<evidence type="ECO:0000313" key="3">
    <source>
        <dbReference type="Proteomes" id="UP000737402"/>
    </source>
</evidence>
<dbReference type="InterPro" id="IPR029069">
    <property type="entry name" value="HotDog_dom_sf"/>
</dbReference>
<proteinExistence type="predicted"/>
<keyword evidence="3" id="KW-1185">Reference proteome</keyword>
<protein>
    <submittedName>
        <fullName evidence="2">Thioesterase</fullName>
    </submittedName>
</protein>
<organism evidence="2 3">
    <name type="scientific">Sutcliffiella tianshenii</name>
    <dbReference type="NCBI Taxonomy" id="1463404"/>
    <lineage>
        <taxon>Bacteria</taxon>
        <taxon>Bacillati</taxon>
        <taxon>Bacillota</taxon>
        <taxon>Bacilli</taxon>
        <taxon>Bacillales</taxon>
        <taxon>Bacillaceae</taxon>
        <taxon>Sutcliffiella</taxon>
    </lineage>
</organism>
<name>A0ABS2NXD5_9BACI</name>
<feature type="domain" description="Fluoroacetyl-CoA-specific thioesterase-like" evidence="1">
    <location>
        <begin position="17"/>
        <end position="119"/>
    </location>
</feature>
<dbReference type="Pfam" id="PF22636">
    <property type="entry name" value="FlK"/>
    <property type="match status" value="1"/>
</dbReference>
<dbReference type="RefSeq" id="WP_204414312.1">
    <property type="nucleotide sequence ID" value="NZ_JAFBED010000002.1"/>
</dbReference>
<dbReference type="SUPFAM" id="SSF54637">
    <property type="entry name" value="Thioesterase/thiol ester dehydrase-isomerase"/>
    <property type="match status" value="1"/>
</dbReference>
<reference evidence="2 3" key="1">
    <citation type="submission" date="2021-01" db="EMBL/GenBank/DDBJ databases">
        <title>Genomic Encyclopedia of Type Strains, Phase IV (KMG-IV): sequencing the most valuable type-strain genomes for metagenomic binning, comparative biology and taxonomic classification.</title>
        <authorList>
            <person name="Goeker M."/>
        </authorList>
    </citation>
    <scope>NUCLEOTIDE SEQUENCE [LARGE SCALE GENOMIC DNA]</scope>
    <source>
        <strain evidence="2 3">DSM 25879</strain>
    </source>
</reference>
<dbReference type="PANTHER" id="PTHR36934:SF1">
    <property type="entry name" value="THIOESTERASE DOMAIN-CONTAINING PROTEIN"/>
    <property type="match status" value="1"/>
</dbReference>
<evidence type="ECO:0000259" key="1">
    <source>
        <dbReference type="Pfam" id="PF22636"/>
    </source>
</evidence>
<sequence length="129" mass="14178">MKPGLKEGSHKSLTIKVTPSMFAQFEGQVVHPVYSTATMVYHMEWVSRQIILPFLEEEEEGMGAEVSVKHLSPAAEGTELILHALVTNLTRNSIHTEVTVKAGDRVVGEGKVKQAVLSKSKINRIIGQD</sequence>
<dbReference type="Proteomes" id="UP000737402">
    <property type="component" value="Unassembled WGS sequence"/>
</dbReference>
<dbReference type="InterPro" id="IPR025540">
    <property type="entry name" value="FlK"/>
</dbReference>
<comment type="caution">
    <text evidence="2">The sequence shown here is derived from an EMBL/GenBank/DDBJ whole genome shotgun (WGS) entry which is preliminary data.</text>
</comment>
<dbReference type="InterPro" id="IPR054485">
    <property type="entry name" value="FlK-like_dom"/>
</dbReference>
<dbReference type="EMBL" id="JAFBED010000002">
    <property type="protein sequence ID" value="MBM7619323.1"/>
    <property type="molecule type" value="Genomic_DNA"/>
</dbReference>
<accession>A0ABS2NXD5</accession>
<dbReference type="PANTHER" id="PTHR36934">
    <property type="entry name" value="BLR0278 PROTEIN"/>
    <property type="match status" value="1"/>
</dbReference>
<evidence type="ECO:0000313" key="2">
    <source>
        <dbReference type="EMBL" id="MBM7619323.1"/>
    </source>
</evidence>